<name>A0AAV1A0W7_VICFA</name>
<evidence type="ECO:0000313" key="2">
    <source>
        <dbReference type="EMBL" id="CAI8602878.1"/>
    </source>
</evidence>
<accession>A0AAV1A0W7</accession>
<reference evidence="2 3" key="1">
    <citation type="submission" date="2023-01" db="EMBL/GenBank/DDBJ databases">
        <authorList>
            <person name="Kreplak J."/>
        </authorList>
    </citation>
    <scope>NUCLEOTIDE SEQUENCE [LARGE SCALE GENOMIC DNA]</scope>
</reference>
<organism evidence="2 3">
    <name type="scientific">Vicia faba</name>
    <name type="common">Broad bean</name>
    <name type="synonym">Faba vulgaris</name>
    <dbReference type="NCBI Taxonomy" id="3906"/>
    <lineage>
        <taxon>Eukaryota</taxon>
        <taxon>Viridiplantae</taxon>
        <taxon>Streptophyta</taxon>
        <taxon>Embryophyta</taxon>
        <taxon>Tracheophyta</taxon>
        <taxon>Spermatophyta</taxon>
        <taxon>Magnoliopsida</taxon>
        <taxon>eudicotyledons</taxon>
        <taxon>Gunneridae</taxon>
        <taxon>Pentapetalae</taxon>
        <taxon>rosids</taxon>
        <taxon>fabids</taxon>
        <taxon>Fabales</taxon>
        <taxon>Fabaceae</taxon>
        <taxon>Papilionoideae</taxon>
        <taxon>50 kb inversion clade</taxon>
        <taxon>NPAAA clade</taxon>
        <taxon>Hologalegina</taxon>
        <taxon>IRL clade</taxon>
        <taxon>Fabeae</taxon>
        <taxon>Vicia</taxon>
    </lineage>
</organism>
<evidence type="ECO:0000256" key="1">
    <source>
        <dbReference type="SAM" id="Phobius"/>
    </source>
</evidence>
<dbReference type="EMBL" id="OX451738">
    <property type="protein sequence ID" value="CAI8602878.1"/>
    <property type="molecule type" value="Genomic_DNA"/>
</dbReference>
<dbReference type="Proteomes" id="UP001157006">
    <property type="component" value="Chromosome 3"/>
</dbReference>
<keyword evidence="1" id="KW-0472">Membrane</keyword>
<evidence type="ECO:0000313" key="3">
    <source>
        <dbReference type="Proteomes" id="UP001157006"/>
    </source>
</evidence>
<keyword evidence="1" id="KW-1133">Transmembrane helix</keyword>
<keyword evidence="3" id="KW-1185">Reference proteome</keyword>
<gene>
    <name evidence="2" type="ORF">VFH_III061040</name>
</gene>
<sequence length="135" mass="15422">MELEIFFYWLLFSATLVWFFFLATKTLVKSSKTPSSSTIIPKVYPIFGYAFSLSSNFDRRVQWISDILQTISSSTFVFHYSFGSRKSSRLTLPWCNTISKRISIATVKVSYFTNPPMICSATESSPSTMRLGSFN</sequence>
<evidence type="ECO:0008006" key="4">
    <source>
        <dbReference type="Google" id="ProtNLM"/>
    </source>
</evidence>
<keyword evidence="1" id="KW-0812">Transmembrane</keyword>
<feature type="transmembrane region" description="Helical" evidence="1">
    <location>
        <begin position="6"/>
        <end position="23"/>
    </location>
</feature>
<dbReference type="AlphaFoldDB" id="A0AAV1A0W7"/>
<proteinExistence type="predicted"/>
<protein>
    <recommendedName>
        <fullName evidence="4">Cytochrome P450</fullName>
    </recommendedName>
</protein>